<accession>A0A7K1U6S5</accession>
<evidence type="ECO:0000313" key="2">
    <source>
        <dbReference type="Proteomes" id="UP000461730"/>
    </source>
</evidence>
<gene>
    <name evidence="1" type="ORF">GO493_17390</name>
</gene>
<protein>
    <submittedName>
        <fullName evidence="1">Uncharacterized protein</fullName>
    </submittedName>
</protein>
<proteinExistence type="predicted"/>
<keyword evidence="2" id="KW-1185">Reference proteome</keyword>
<dbReference type="EMBL" id="WRXN01000007">
    <property type="protein sequence ID" value="MVT10049.1"/>
    <property type="molecule type" value="Genomic_DNA"/>
</dbReference>
<reference evidence="1 2" key="1">
    <citation type="submission" date="2019-12" db="EMBL/GenBank/DDBJ databases">
        <title>Chitinophaga sp. strain ysch24 (GDMCC 1.1355), whole genome shotgun sequence.</title>
        <authorList>
            <person name="Zhang X."/>
        </authorList>
    </citation>
    <scope>NUCLEOTIDE SEQUENCE [LARGE SCALE GENOMIC DNA]</scope>
    <source>
        <strain evidence="2">ysch24</strain>
    </source>
</reference>
<name>A0A7K1U6S5_9BACT</name>
<comment type="caution">
    <text evidence="1">The sequence shown here is derived from an EMBL/GenBank/DDBJ whole genome shotgun (WGS) entry which is preliminary data.</text>
</comment>
<dbReference type="Proteomes" id="UP000461730">
    <property type="component" value="Unassembled WGS sequence"/>
</dbReference>
<evidence type="ECO:0000313" key="1">
    <source>
        <dbReference type="EMBL" id="MVT10049.1"/>
    </source>
</evidence>
<dbReference type="AlphaFoldDB" id="A0A7K1U6S5"/>
<sequence>MGEDKNSPDSVPPDREYLTPIPVQLLNSAVIKPFVVASTKNNLIVFPKIAI</sequence>
<dbReference type="RefSeq" id="WP_157307492.1">
    <property type="nucleotide sequence ID" value="NZ_WRXN01000007.1"/>
</dbReference>
<organism evidence="1 2">
    <name type="scientific">Chitinophaga tropicalis</name>
    <dbReference type="NCBI Taxonomy" id="2683588"/>
    <lineage>
        <taxon>Bacteria</taxon>
        <taxon>Pseudomonadati</taxon>
        <taxon>Bacteroidota</taxon>
        <taxon>Chitinophagia</taxon>
        <taxon>Chitinophagales</taxon>
        <taxon>Chitinophagaceae</taxon>
        <taxon>Chitinophaga</taxon>
    </lineage>
</organism>